<feature type="non-terminal residue" evidence="3">
    <location>
        <position position="577"/>
    </location>
</feature>
<dbReference type="AlphaFoldDB" id="D8QA05"/>
<evidence type="ECO:0000313" key="4">
    <source>
        <dbReference type="Proteomes" id="UP000007431"/>
    </source>
</evidence>
<dbReference type="Pfam" id="PF12937">
    <property type="entry name" value="F-box-like"/>
    <property type="match status" value="1"/>
</dbReference>
<evidence type="ECO:0000313" key="3">
    <source>
        <dbReference type="EMBL" id="EFI95319.1"/>
    </source>
</evidence>
<evidence type="ECO:0000259" key="2">
    <source>
        <dbReference type="Pfam" id="PF12937"/>
    </source>
</evidence>
<dbReference type="Gene3D" id="1.20.1280.50">
    <property type="match status" value="1"/>
</dbReference>
<keyword evidence="4" id="KW-1185">Reference proteome</keyword>
<dbReference type="RefSeq" id="XP_003030222.1">
    <property type="nucleotide sequence ID" value="XM_003030176.1"/>
</dbReference>
<reference evidence="3 4" key="1">
    <citation type="journal article" date="2010" name="Nat. Biotechnol.">
        <title>Genome sequence of the model mushroom Schizophyllum commune.</title>
        <authorList>
            <person name="Ohm R.A."/>
            <person name="de Jong J.F."/>
            <person name="Lugones L.G."/>
            <person name="Aerts A."/>
            <person name="Kothe E."/>
            <person name="Stajich J.E."/>
            <person name="de Vries R.P."/>
            <person name="Record E."/>
            <person name="Levasseur A."/>
            <person name="Baker S.E."/>
            <person name="Bartholomew K.A."/>
            <person name="Coutinho P.M."/>
            <person name="Erdmann S."/>
            <person name="Fowler T.J."/>
            <person name="Gathman A.C."/>
            <person name="Lombard V."/>
            <person name="Henrissat B."/>
            <person name="Knabe N."/>
            <person name="Kuees U."/>
            <person name="Lilly W.W."/>
            <person name="Lindquist E."/>
            <person name="Lucas S."/>
            <person name="Magnuson J.K."/>
            <person name="Piumi F."/>
            <person name="Raudaskoski M."/>
            <person name="Salamov A."/>
            <person name="Schmutz J."/>
            <person name="Schwarze F.W.M.R."/>
            <person name="vanKuyk P.A."/>
            <person name="Horton J.S."/>
            <person name="Grigoriev I.V."/>
            <person name="Woesten H.A.B."/>
        </authorList>
    </citation>
    <scope>NUCLEOTIDE SEQUENCE [LARGE SCALE GENOMIC DNA]</scope>
    <source>
        <strain evidence="4">H4-8 / FGSC 9210</strain>
    </source>
</reference>
<dbReference type="VEuPathDB" id="FungiDB:SCHCODRAFT_02582896"/>
<dbReference type="OMA" id="LDIRFIF"/>
<feature type="compositionally biased region" description="Basic and acidic residues" evidence="1">
    <location>
        <begin position="541"/>
        <end position="552"/>
    </location>
</feature>
<feature type="region of interest" description="Disordered" evidence="1">
    <location>
        <begin position="538"/>
        <end position="577"/>
    </location>
</feature>
<sequence>MLPVERAQRPAPLAERAAPLTNLQLLRSGHLPSAEDAEALQNIIIDLESIAGFLKEDIRACRSREALALAAGDTAPRTASHLDPLREERTRVQKLLRLCKAVIAPIRKLPTEIMVEIFERVLDNVDFLPDDLHSISTVNFTWRAIVLSTPQLWSTVLLHFFAVTDYIPVHRRFAIARAQLRWSADWPIRLRVLLYDKHAETVRTSEVWKELCAQSYRWKVAEIRTSSSPTFWHDHPPLSLPALETLTLINTGPLALFVILADAPCLRNLSIFHSHQEVAREVQHLPTLTLTSLSLQAMLLTDCLYIIRQSAPSLQTMEIMTSAVTVGELRRWQSLKYDEPVELPALQTLRLVNDNTHRFLCQSLTVPALHDLAIVDLHLDFCDVPSILQMVHRSSALVTTFSVRPSIIAPISRRSRIYVADTMVKLLQGLPTIIELKIDAECRRDFLTDSFFRDLTPSPYNSNPALPDLRYLSVVVSILEDRYDDGERSLEDVTRALHGFRATDCVVNGILYPALERREITRSPIDIYFDDENLNSIGVQKESDENEKKGDCSDSEGDTETDYTMDDSDEESSDDAF</sequence>
<feature type="domain" description="F-box" evidence="2">
    <location>
        <begin position="107"/>
        <end position="158"/>
    </location>
</feature>
<feature type="compositionally biased region" description="Acidic residues" evidence="1">
    <location>
        <begin position="553"/>
        <end position="577"/>
    </location>
</feature>
<dbReference type="OrthoDB" id="2835096at2759"/>
<dbReference type="HOGENOM" id="CLU_529085_0_0_1"/>
<dbReference type="Gene3D" id="3.80.10.10">
    <property type="entry name" value="Ribonuclease Inhibitor"/>
    <property type="match status" value="1"/>
</dbReference>
<protein>
    <recommendedName>
        <fullName evidence="2">F-box domain-containing protein</fullName>
    </recommendedName>
</protein>
<dbReference type="Proteomes" id="UP000007431">
    <property type="component" value="Unassembled WGS sequence"/>
</dbReference>
<dbReference type="EMBL" id="GL377308">
    <property type="protein sequence ID" value="EFI95319.1"/>
    <property type="molecule type" value="Genomic_DNA"/>
</dbReference>
<gene>
    <name evidence="3" type="ORF">SCHCODRAFT_110761</name>
</gene>
<organism evidence="4">
    <name type="scientific">Schizophyllum commune (strain H4-8 / FGSC 9210)</name>
    <name type="common">Split gill fungus</name>
    <dbReference type="NCBI Taxonomy" id="578458"/>
    <lineage>
        <taxon>Eukaryota</taxon>
        <taxon>Fungi</taxon>
        <taxon>Dikarya</taxon>
        <taxon>Basidiomycota</taxon>
        <taxon>Agaricomycotina</taxon>
        <taxon>Agaricomycetes</taxon>
        <taxon>Agaricomycetidae</taxon>
        <taxon>Agaricales</taxon>
        <taxon>Schizophyllaceae</taxon>
        <taxon>Schizophyllum</taxon>
    </lineage>
</organism>
<dbReference type="KEGG" id="scm:SCHCO_02582896"/>
<name>D8QA05_SCHCM</name>
<evidence type="ECO:0000256" key="1">
    <source>
        <dbReference type="SAM" id="MobiDB-lite"/>
    </source>
</evidence>
<dbReference type="InterPro" id="IPR032675">
    <property type="entry name" value="LRR_dom_sf"/>
</dbReference>
<dbReference type="GeneID" id="9591642"/>
<dbReference type="InParanoid" id="D8QA05"/>
<accession>D8QA05</accession>
<dbReference type="InterPro" id="IPR001810">
    <property type="entry name" value="F-box_dom"/>
</dbReference>
<proteinExistence type="predicted"/>